<evidence type="ECO:0000256" key="1">
    <source>
        <dbReference type="ARBA" id="ARBA00008056"/>
    </source>
</evidence>
<dbReference type="PANTHER" id="PTHR47990">
    <property type="entry name" value="2-OXOGLUTARATE (2OG) AND FE(II)-DEPENDENT OXYGENASE SUPERFAMILY PROTEIN-RELATED"/>
    <property type="match status" value="1"/>
</dbReference>
<dbReference type="GO" id="GO:0046872">
    <property type="term" value="F:metal ion binding"/>
    <property type="evidence" value="ECO:0007669"/>
    <property type="project" value="UniProtKB-KW"/>
</dbReference>
<sequence length="233" mass="26055">MRSEIEDFKHTSHQLGVKLLQIFARHFGLENDYFSKAHDDLEGPGSALRMLHYPVLPEQPDKSVPRLYEHTDWGSLTFVWPQSGGLEIETPSKQWIPVPLVPGGVVVNIGDCLSLWSGKVLKSTLHKINFDALPIDQERWSMAYFVNANNDAKLEVLSSEARSASVQDFSEVLTMHHYAQARIYMSQALDAKNNWLASDTRDLKPIMKVVDVIEQLGIANGNGALNVMKSVAA</sequence>
<dbReference type="Pfam" id="PF03171">
    <property type="entry name" value="2OG-FeII_Oxy"/>
    <property type="match status" value="1"/>
</dbReference>
<keyword evidence="2" id="KW-0479">Metal-binding</keyword>
<keyword evidence="2" id="KW-0408">Iron</keyword>
<dbReference type="InterPro" id="IPR027443">
    <property type="entry name" value="IPNS-like_sf"/>
</dbReference>
<dbReference type="RefSeq" id="XP_038744365.1">
    <property type="nucleotide sequence ID" value="XM_038890315.1"/>
</dbReference>
<proteinExistence type="inferred from homology"/>
<keyword evidence="2" id="KW-0560">Oxidoreductase</keyword>
<accession>A0A9P6LG74</accession>
<reference evidence="4" key="2">
    <citation type="submission" date="2020-11" db="EMBL/GenBank/DDBJ databases">
        <title>Whole genome sequencing of Colletotrichum sp.</title>
        <authorList>
            <person name="Li H."/>
        </authorList>
    </citation>
    <scope>NUCLEOTIDE SEQUENCE</scope>
    <source>
        <strain evidence="4">CkLH20</strain>
    </source>
</reference>
<evidence type="ECO:0000313" key="4">
    <source>
        <dbReference type="EMBL" id="KAF9874904.1"/>
    </source>
</evidence>
<dbReference type="InterPro" id="IPR044861">
    <property type="entry name" value="IPNS-like_FE2OG_OXY"/>
</dbReference>
<name>A0A9P6LG74_9PEZI</name>
<dbReference type="Proteomes" id="UP000781932">
    <property type="component" value="Unassembled WGS sequence"/>
</dbReference>
<evidence type="ECO:0000313" key="5">
    <source>
        <dbReference type="Proteomes" id="UP000781932"/>
    </source>
</evidence>
<dbReference type="InterPro" id="IPR005123">
    <property type="entry name" value="Oxoglu/Fe-dep_dioxygenase_dom"/>
</dbReference>
<evidence type="ECO:0000259" key="3">
    <source>
        <dbReference type="PROSITE" id="PS51471"/>
    </source>
</evidence>
<comment type="similarity">
    <text evidence="1 2">Belongs to the iron/ascorbate-dependent oxidoreductase family.</text>
</comment>
<evidence type="ECO:0000256" key="2">
    <source>
        <dbReference type="RuleBase" id="RU003682"/>
    </source>
</evidence>
<dbReference type="OrthoDB" id="288590at2759"/>
<dbReference type="GeneID" id="62163389"/>
<organism evidence="4 5">
    <name type="scientific">Colletotrichum karsti</name>
    <dbReference type="NCBI Taxonomy" id="1095194"/>
    <lineage>
        <taxon>Eukaryota</taxon>
        <taxon>Fungi</taxon>
        <taxon>Dikarya</taxon>
        <taxon>Ascomycota</taxon>
        <taxon>Pezizomycotina</taxon>
        <taxon>Sordariomycetes</taxon>
        <taxon>Hypocreomycetidae</taxon>
        <taxon>Glomerellales</taxon>
        <taxon>Glomerellaceae</taxon>
        <taxon>Colletotrichum</taxon>
        <taxon>Colletotrichum boninense species complex</taxon>
    </lineage>
</organism>
<dbReference type="AlphaFoldDB" id="A0A9P6LG74"/>
<protein>
    <recommendedName>
        <fullName evidence="3">Fe2OG dioxygenase domain-containing protein</fullName>
    </recommendedName>
</protein>
<gene>
    <name evidence="4" type="ORF">CkaCkLH20_07598</name>
</gene>
<dbReference type="SUPFAM" id="SSF51197">
    <property type="entry name" value="Clavaminate synthase-like"/>
    <property type="match status" value="1"/>
</dbReference>
<dbReference type="Gene3D" id="2.60.120.330">
    <property type="entry name" value="B-lactam Antibiotic, Isopenicillin N Synthase, Chain"/>
    <property type="match status" value="1"/>
</dbReference>
<dbReference type="EMBL" id="JAATWM020000024">
    <property type="protein sequence ID" value="KAF9874904.1"/>
    <property type="molecule type" value="Genomic_DNA"/>
</dbReference>
<comment type="caution">
    <text evidence="4">The sequence shown here is derived from an EMBL/GenBank/DDBJ whole genome shotgun (WGS) entry which is preliminary data.</text>
</comment>
<dbReference type="GO" id="GO:0016491">
    <property type="term" value="F:oxidoreductase activity"/>
    <property type="evidence" value="ECO:0007669"/>
    <property type="project" value="UniProtKB-KW"/>
</dbReference>
<dbReference type="PROSITE" id="PS51471">
    <property type="entry name" value="FE2OG_OXY"/>
    <property type="match status" value="1"/>
</dbReference>
<feature type="domain" description="Fe2OG dioxygenase" evidence="3">
    <location>
        <begin position="43"/>
        <end position="148"/>
    </location>
</feature>
<dbReference type="InterPro" id="IPR050231">
    <property type="entry name" value="Iron_ascorbate_oxido_reductase"/>
</dbReference>
<reference evidence="4" key="1">
    <citation type="submission" date="2020-03" db="EMBL/GenBank/DDBJ databases">
        <authorList>
            <person name="He L."/>
        </authorList>
    </citation>
    <scope>NUCLEOTIDE SEQUENCE</scope>
    <source>
        <strain evidence="4">CkLH20</strain>
    </source>
</reference>
<keyword evidence="5" id="KW-1185">Reference proteome</keyword>